<dbReference type="InterPro" id="IPR021858">
    <property type="entry name" value="Fun_TF"/>
</dbReference>
<name>A0AAN7D672_9PEZI</name>
<evidence type="ECO:0000256" key="1">
    <source>
        <dbReference type="ARBA" id="ARBA00023242"/>
    </source>
</evidence>
<dbReference type="CDD" id="cd04301">
    <property type="entry name" value="NAT_SF"/>
    <property type="match status" value="1"/>
</dbReference>
<keyword evidence="1" id="KW-0539">Nucleus</keyword>
<reference evidence="4" key="2">
    <citation type="submission" date="2023-05" db="EMBL/GenBank/DDBJ databases">
        <authorList>
            <consortium name="Lawrence Berkeley National Laboratory"/>
            <person name="Steindorff A."/>
            <person name="Hensen N."/>
            <person name="Bonometti L."/>
            <person name="Westerberg I."/>
            <person name="Brannstrom I.O."/>
            <person name="Guillou S."/>
            <person name="Cros-Aarteil S."/>
            <person name="Calhoun S."/>
            <person name="Haridas S."/>
            <person name="Kuo A."/>
            <person name="Mondo S."/>
            <person name="Pangilinan J."/>
            <person name="Riley R."/>
            <person name="Labutti K."/>
            <person name="Andreopoulos B."/>
            <person name="Lipzen A."/>
            <person name="Chen C."/>
            <person name="Yanf M."/>
            <person name="Daum C."/>
            <person name="Ng V."/>
            <person name="Clum A."/>
            <person name="Ohm R."/>
            <person name="Martin F."/>
            <person name="Silar P."/>
            <person name="Natvig D."/>
            <person name="Lalanne C."/>
            <person name="Gautier V."/>
            <person name="Ament-Velasquez S.L."/>
            <person name="Kruys A."/>
            <person name="Hutchinson M.I."/>
            <person name="Powell A.J."/>
            <person name="Barry K."/>
            <person name="Miller A.N."/>
            <person name="Grigoriev I.V."/>
            <person name="Debuchy R."/>
            <person name="Gladieux P."/>
            <person name="Thoren M.H."/>
            <person name="Johannesson H."/>
        </authorList>
    </citation>
    <scope>NUCLEOTIDE SEQUENCE</scope>
    <source>
        <strain evidence="4">CBS 359.72</strain>
    </source>
</reference>
<accession>A0AAN7D672</accession>
<dbReference type="AlphaFoldDB" id="A0AAN7D672"/>
<dbReference type="PROSITE" id="PS51186">
    <property type="entry name" value="GNAT"/>
    <property type="match status" value="1"/>
</dbReference>
<evidence type="ECO:0000259" key="3">
    <source>
        <dbReference type="PROSITE" id="PS51186"/>
    </source>
</evidence>
<dbReference type="InterPro" id="IPR016181">
    <property type="entry name" value="Acyl_CoA_acyltransferase"/>
</dbReference>
<sequence>MTCNLICQYSTPWSPTARSPSDRAASAGPASTPTPASASFSELQSSPRVEEPHSRLDMVHMQLLHHYITETSIYPMMESCMKDIILNIALREPYVMYSVLALSAHHLSVFRLEQQQFYHNLAIQLQTQGLSIFNSLDISFFGDSVEKRIPAFIFSSVIGIHALCDMLSYRNLNPDSGIARFLEYMSLHRGILTIMHGYWDQLKKSELKVLFEELVPQWFQLTSEGRECDDIRDRLTAARLEPDELKEALRAVDLLQCVLDARPNAEPRAYILCSWVAMLGPAFVRMLETRRPEALAILAYYFLAMHYCRGVWMMGDAGQHFLTLLAEHFRGGDWYIRLTTTRRRHHADAPRIAEIHLAAMDANPLLQAQFPAPESLKSLQRFLEANTVEQLRDPSTGILVARDPETGVIAGFVKWSSPSHPEKTKLESGELRDLKGCQPEFLENYVSLAEEAKKRCFGNQPCYYISFICTDPAYQGQGAGTLLTREVLGMADADGLRAYLESTEVAIPMYQKLGFRVIDGFQMEIPRPDKFSVSYREACMVWYPPSMAQDNRSN</sequence>
<proteinExistence type="predicted"/>
<comment type="caution">
    <text evidence="4">The sequence shown here is derived from an EMBL/GenBank/DDBJ whole genome shotgun (WGS) entry which is preliminary data.</text>
</comment>
<organism evidence="4 5">
    <name type="scientific">Corynascus novoguineensis</name>
    <dbReference type="NCBI Taxonomy" id="1126955"/>
    <lineage>
        <taxon>Eukaryota</taxon>
        <taxon>Fungi</taxon>
        <taxon>Dikarya</taxon>
        <taxon>Ascomycota</taxon>
        <taxon>Pezizomycotina</taxon>
        <taxon>Sordariomycetes</taxon>
        <taxon>Sordariomycetidae</taxon>
        <taxon>Sordariales</taxon>
        <taxon>Chaetomiaceae</taxon>
        <taxon>Corynascus</taxon>
    </lineage>
</organism>
<dbReference type="Gene3D" id="3.40.630.30">
    <property type="match status" value="1"/>
</dbReference>
<dbReference type="Proteomes" id="UP001303647">
    <property type="component" value="Unassembled WGS sequence"/>
</dbReference>
<dbReference type="EMBL" id="MU857601">
    <property type="protein sequence ID" value="KAK4252402.1"/>
    <property type="molecule type" value="Genomic_DNA"/>
</dbReference>
<protein>
    <recommendedName>
        <fullName evidence="3">N-acetyltransferase domain-containing protein</fullName>
    </recommendedName>
</protein>
<evidence type="ECO:0000313" key="4">
    <source>
        <dbReference type="EMBL" id="KAK4252402.1"/>
    </source>
</evidence>
<reference evidence="4" key="1">
    <citation type="journal article" date="2023" name="Mol. Phylogenet. Evol.">
        <title>Genome-scale phylogeny and comparative genomics of the fungal order Sordariales.</title>
        <authorList>
            <person name="Hensen N."/>
            <person name="Bonometti L."/>
            <person name="Westerberg I."/>
            <person name="Brannstrom I.O."/>
            <person name="Guillou S."/>
            <person name="Cros-Aarteil S."/>
            <person name="Calhoun S."/>
            <person name="Haridas S."/>
            <person name="Kuo A."/>
            <person name="Mondo S."/>
            <person name="Pangilinan J."/>
            <person name="Riley R."/>
            <person name="LaButti K."/>
            <person name="Andreopoulos B."/>
            <person name="Lipzen A."/>
            <person name="Chen C."/>
            <person name="Yan M."/>
            <person name="Daum C."/>
            <person name="Ng V."/>
            <person name="Clum A."/>
            <person name="Steindorff A."/>
            <person name="Ohm R.A."/>
            <person name="Martin F."/>
            <person name="Silar P."/>
            <person name="Natvig D.O."/>
            <person name="Lalanne C."/>
            <person name="Gautier V."/>
            <person name="Ament-Velasquez S.L."/>
            <person name="Kruys A."/>
            <person name="Hutchinson M.I."/>
            <person name="Powell A.J."/>
            <person name="Barry K."/>
            <person name="Miller A.N."/>
            <person name="Grigoriev I.V."/>
            <person name="Debuchy R."/>
            <person name="Gladieux P."/>
            <person name="Hiltunen Thoren M."/>
            <person name="Johannesson H."/>
        </authorList>
    </citation>
    <scope>NUCLEOTIDE SEQUENCE</scope>
    <source>
        <strain evidence="4">CBS 359.72</strain>
    </source>
</reference>
<dbReference type="InterPro" id="IPR000182">
    <property type="entry name" value="GNAT_dom"/>
</dbReference>
<feature type="domain" description="N-acetyltransferase" evidence="3">
    <location>
        <begin position="399"/>
        <end position="542"/>
    </location>
</feature>
<dbReference type="InterPro" id="IPR052523">
    <property type="entry name" value="Trichothecene_AcTrans"/>
</dbReference>
<dbReference type="SUPFAM" id="SSF55729">
    <property type="entry name" value="Acyl-CoA N-acyltransferases (Nat)"/>
    <property type="match status" value="1"/>
</dbReference>
<dbReference type="Pfam" id="PF11951">
    <property type="entry name" value="Fungal_trans_2"/>
    <property type="match status" value="1"/>
</dbReference>
<feature type="compositionally biased region" description="Low complexity" evidence="2">
    <location>
        <begin position="24"/>
        <end position="39"/>
    </location>
</feature>
<dbReference type="PANTHER" id="PTHR42791:SF2">
    <property type="entry name" value="N-ACETYLTRANSFERASE DOMAIN-CONTAINING PROTEIN"/>
    <property type="match status" value="1"/>
</dbReference>
<gene>
    <name evidence="4" type="ORF">C7999DRAFT_36906</name>
</gene>
<keyword evidence="5" id="KW-1185">Reference proteome</keyword>
<evidence type="ECO:0000256" key="2">
    <source>
        <dbReference type="SAM" id="MobiDB-lite"/>
    </source>
</evidence>
<dbReference type="GO" id="GO:0016747">
    <property type="term" value="F:acyltransferase activity, transferring groups other than amino-acyl groups"/>
    <property type="evidence" value="ECO:0007669"/>
    <property type="project" value="InterPro"/>
</dbReference>
<dbReference type="PANTHER" id="PTHR42791">
    <property type="entry name" value="GNAT FAMILY ACETYLTRANSFERASE"/>
    <property type="match status" value="1"/>
</dbReference>
<feature type="region of interest" description="Disordered" evidence="2">
    <location>
        <begin position="13"/>
        <end position="45"/>
    </location>
</feature>
<evidence type="ECO:0000313" key="5">
    <source>
        <dbReference type="Proteomes" id="UP001303647"/>
    </source>
</evidence>
<dbReference type="Pfam" id="PF00583">
    <property type="entry name" value="Acetyltransf_1"/>
    <property type="match status" value="1"/>
</dbReference>